<dbReference type="EMBL" id="CP138898">
    <property type="protein sequence ID" value="WPK26553.1"/>
    <property type="molecule type" value="Genomic_DNA"/>
</dbReference>
<dbReference type="InterPro" id="IPR001307">
    <property type="entry name" value="Thiosulphate_STrfase_CS"/>
</dbReference>
<dbReference type="InterPro" id="IPR045078">
    <property type="entry name" value="TST/MPST-like"/>
</dbReference>
<dbReference type="RefSeq" id="XP_062878934.1">
    <property type="nucleotide sequence ID" value="XM_063022864.1"/>
</dbReference>
<organism evidence="6 7">
    <name type="scientific">Australozyma saopauloensis</name>
    <dbReference type="NCBI Taxonomy" id="291208"/>
    <lineage>
        <taxon>Eukaryota</taxon>
        <taxon>Fungi</taxon>
        <taxon>Dikarya</taxon>
        <taxon>Ascomycota</taxon>
        <taxon>Saccharomycotina</taxon>
        <taxon>Pichiomycetes</taxon>
        <taxon>Metschnikowiaceae</taxon>
        <taxon>Australozyma</taxon>
    </lineage>
</organism>
<dbReference type="GeneID" id="88174974"/>
<dbReference type="CDD" id="cd01449">
    <property type="entry name" value="TST_Repeat_2"/>
    <property type="match status" value="1"/>
</dbReference>
<protein>
    <recommendedName>
        <fullName evidence="3">Sulfurtransferase</fullName>
    </recommendedName>
</protein>
<keyword evidence="2" id="KW-0677">Repeat</keyword>
<evidence type="ECO:0000256" key="3">
    <source>
        <dbReference type="RuleBase" id="RU000507"/>
    </source>
</evidence>
<keyword evidence="7" id="KW-1185">Reference proteome</keyword>
<feature type="domain" description="Rhodanese" evidence="5">
    <location>
        <begin position="46"/>
        <end position="162"/>
    </location>
</feature>
<accession>A0AAX4HDD3</accession>
<evidence type="ECO:0000256" key="1">
    <source>
        <dbReference type="ARBA" id="ARBA00022679"/>
    </source>
</evidence>
<feature type="region of interest" description="Disordered" evidence="4">
    <location>
        <begin position="219"/>
        <end position="239"/>
    </location>
</feature>
<dbReference type="GO" id="GO:0005739">
    <property type="term" value="C:mitochondrion"/>
    <property type="evidence" value="ECO:0007669"/>
    <property type="project" value="TreeGrafter"/>
</dbReference>
<gene>
    <name evidence="6" type="ORF">PUMCH_003911</name>
</gene>
<dbReference type="AlphaFoldDB" id="A0AAX4HDD3"/>
<evidence type="ECO:0000313" key="6">
    <source>
        <dbReference type="EMBL" id="WPK26553.1"/>
    </source>
</evidence>
<name>A0AAX4HDD3_9ASCO</name>
<dbReference type="Proteomes" id="UP001338582">
    <property type="component" value="Chromosome 5"/>
</dbReference>
<dbReference type="Pfam" id="PF00581">
    <property type="entry name" value="Rhodanese"/>
    <property type="match status" value="1"/>
</dbReference>
<sequence>MFLQNGPTPDTYVHSRYLCNTNLSLLFPMSEVRLINAGHAFKILGSPARVVPVDASWFMPNNPRNAKNEYSNNDRIKLAVFFDLDVVSKPSRFPHMLPSQLVFQKAVGELGISASDTVLVYDRSGVFSGPRAAWTFSLNGHKNVYLLDHYESFKREFEVETGAVTSVPEPVEYKGISQNDFFDNYRNQVIEFEELHDMVQNKTLTQDYYLFDARSHGRFTSKDPEPRPEISSGHVPGSQSLPFSKVLDSDGHMKSREELVALFKEEFGLDLEKPLAKKAIIVSCGTGVSAVILRTAIKVVDEKIPVRVYDGSWTEWAQRAPDYIDKDE</sequence>
<feature type="domain" description="Rhodanese" evidence="5">
    <location>
        <begin position="204"/>
        <end position="325"/>
    </location>
</feature>
<evidence type="ECO:0000259" key="5">
    <source>
        <dbReference type="PROSITE" id="PS50206"/>
    </source>
</evidence>
<dbReference type="KEGG" id="asau:88174974"/>
<dbReference type="SUPFAM" id="SSF52821">
    <property type="entry name" value="Rhodanese/Cell cycle control phosphatase"/>
    <property type="match status" value="2"/>
</dbReference>
<dbReference type="PANTHER" id="PTHR11364:SF27">
    <property type="entry name" value="SULFURTRANSFERASE"/>
    <property type="match status" value="1"/>
</dbReference>
<dbReference type="GO" id="GO:0004792">
    <property type="term" value="F:thiosulfate-cyanide sulfurtransferase activity"/>
    <property type="evidence" value="ECO:0007669"/>
    <property type="project" value="InterPro"/>
</dbReference>
<dbReference type="Gene3D" id="3.40.250.10">
    <property type="entry name" value="Rhodanese-like domain"/>
    <property type="match status" value="2"/>
</dbReference>
<dbReference type="SMART" id="SM00450">
    <property type="entry name" value="RHOD"/>
    <property type="match status" value="2"/>
</dbReference>
<dbReference type="PROSITE" id="PS50206">
    <property type="entry name" value="RHODANESE_3"/>
    <property type="match status" value="2"/>
</dbReference>
<dbReference type="InterPro" id="IPR036873">
    <property type="entry name" value="Rhodanese-like_dom_sf"/>
</dbReference>
<evidence type="ECO:0000313" key="7">
    <source>
        <dbReference type="Proteomes" id="UP001338582"/>
    </source>
</evidence>
<dbReference type="PROSITE" id="PS00683">
    <property type="entry name" value="RHODANESE_2"/>
    <property type="match status" value="1"/>
</dbReference>
<evidence type="ECO:0000256" key="2">
    <source>
        <dbReference type="ARBA" id="ARBA00022737"/>
    </source>
</evidence>
<dbReference type="CDD" id="cd01448">
    <property type="entry name" value="TST_Repeat_1"/>
    <property type="match status" value="1"/>
</dbReference>
<dbReference type="PANTHER" id="PTHR11364">
    <property type="entry name" value="THIOSULFATE SULFERTANSFERASE"/>
    <property type="match status" value="1"/>
</dbReference>
<dbReference type="InterPro" id="IPR001763">
    <property type="entry name" value="Rhodanese-like_dom"/>
</dbReference>
<proteinExistence type="predicted"/>
<keyword evidence="1 3" id="KW-0808">Transferase</keyword>
<reference evidence="6 7" key="1">
    <citation type="submission" date="2023-10" db="EMBL/GenBank/DDBJ databases">
        <title>Draft Genome Sequence of Candida saopaulonensis from a very Premature Infant with Sepsis.</title>
        <authorList>
            <person name="Ning Y."/>
            <person name="Dai R."/>
            <person name="Xiao M."/>
            <person name="Xu Y."/>
            <person name="Yan Q."/>
            <person name="Zhang L."/>
        </authorList>
    </citation>
    <scope>NUCLEOTIDE SEQUENCE [LARGE SCALE GENOMIC DNA]</scope>
    <source>
        <strain evidence="6 7">19XY460</strain>
    </source>
</reference>
<evidence type="ECO:0000256" key="4">
    <source>
        <dbReference type="SAM" id="MobiDB-lite"/>
    </source>
</evidence>